<accession>X1NFN7</accession>
<reference evidence="1" key="1">
    <citation type="journal article" date="2014" name="Front. Microbiol.">
        <title>High frequency of phylogenetically diverse reductive dehalogenase-homologous genes in deep subseafloor sedimentary metagenomes.</title>
        <authorList>
            <person name="Kawai M."/>
            <person name="Futagami T."/>
            <person name="Toyoda A."/>
            <person name="Takaki Y."/>
            <person name="Nishi S."/>
            <person name="Hori S."/>
            <person name="Arai W."/>
            <person name="Tsubouchi T."/>
            <person name="Morono Y."/>
            <person name="Uchiyama I."/>
            <person name="Ito T."/>
            <person name="Fujiyama A."/>
            <person name="Inagaki F."/>
            <person name="Takami H."/>
        </authorList>
    </citation>
    <scope>NUCLEOTIDE SEQUENCE</scope>
    <source>
        <strain evidence="1">Expedition CK06-06</strain>
    </source>
</reference>
<gene>
    <name evidence="1" type="ORF">S06H3_14043</name>
</gene>
<protein>
    <submittedName>
        <fullName evidence="1">Uncharacterized protein</fullName>
    </submittedName>
</protein>
<dbReference type="EMBL" id="BARV01006862">
    <property type="protein sequence ID" value="GAI17459.1"/>
    <property type="molecule type" value="Genomic_DNA"/>
</dbReference>
<organism evidence="1">
    <name type="scientific">marine sediment metagenome</name>
    <dbReference type="NCBI Taxonomy" id="412755"/>
    <lineage>
        <taxon>unclassified sequences</taxon>
        <taxon>metagenomes</taxon>
        <taxon>ecological metagenomes</taxon>
    </lineage>
</organism>
<dbReference type="AlphaFoldDB" id="X1NFN7"/>
<name>X1NFN7_9ZZZZ</name>
<proteinExistence type="predicted"/>
<evidence type="ECO:0000313" key="1">
    <source>
        <dbReference type="EMBL" id="GAI17459.1"/>
    </source>
</evidence>
<sequence length="95" mass="10914">MSTLKKNVRIRNLAEPARSSIRGPKARHNYLELLKVDGWSSGYVSVNSFLKHLFRKSKSEASKSTYLRRLSSFCIYVGKNPDELVRLPKNAELIF</sequence>
<feature type="non-terminal residue" evidence="1">
    <location>
        <position position="95"/>
    </location>
</feature>
<comment type="caution">
    <text evidence="1">The sequence shown here is derived from an EMBL/GenBank/DDBJ whole genome shotgun (WGS) entry which is preliminary data.</text>
</comment>